<evidence type="ECO:0000313" key="4">
    <source>
        <dbReference type="Proteomes" id="UP001152300"/>
    </source>
</evidence>
<dbReference type="EMBL" id="JAPEIS010000002">
    <property type="protein sequence ID" value="KAJ8069390.1"/>
    <property type="molecule type" value="Genomic_DNA"/>
</dbReference>
<dbReference type="OrthoDB" id="192832at2759"/>
<accession>A0A9X0DP66</accession>
<feature type="signal peptide" evidence="1">
    <location>
        <begin position="1"/>
        <end position="27"/>
    </location>
</feature>
<dbReference type="Proteomes" id="UP001152300">
    <property type="component" value="Unassembled WGS sequence"/>
</dbReference>
<feature type="domain" description="GH16" evidence="2">
    <location>
        <begin position="26"/>
        <end position="289"/>
    </location>
</feature>
<proteinExistence type="predicted"/>
<reference evidence="3" key="1">
    <citation type="submission" date="2022-11" db="EMBL/GenBank/DDBJ databases">
        <title>Genome Resource of Sclerotinia nivalis Strain SnTB1, a Plant Pathogen Isolated from American Ginseng.</title>
        <authorList>
            <person name="Fan S."/>
        </authorList>
    </citation>
    <scope>NUCLEOTIDE SEQUENCE</scope>
    <source>
        <strain evidence="3">SnTB1</strain>
    </source>
</reference>
<dbReference type="GO" id="GO:0005975">
    <property type="term" value="P:carbohydrate metabolic process"/>
    <property type="evidence" value="ECO:0007669"/>
    <property type="project" value="InterPro"/>
</dbReference>
<keyword evidence="1" id="KW-0732">Signal</keyword>
<dbReference type="SUPFAM" id="SSF49899">
    <property type="entry name" value="Concanavalin A-like lectins/glucanases"/>
    <property type="match status" value="1"/>
</dbReference>
<dbReference type="AlphaFoldDB" id="A0A9X0DP66"/>
<name>A0A9X0DP66_9HELO</name>
<organism evidence="3 4">
    <name type="scientific">Sclerotinia nivalis</name>
    <dbReference type="NCBI Taxonomy" id="352851"/>
    <lineage>
        <taxon>Eukaryota</taxon>
        <taxon>Fungi</taxon>
        <taxon>Dikarya</taxon>
        <taxon>Ascomycota</taxon>
        <taxon>Pezizomycotina</taxon>
        <taxon>Leotiomycetes</taxon>
        <taxon>Helotiales</taxon>
        <taxon>Sclerotiniaceae</taxon>
        <taxon>Sclerotinia</taxon>
    </lineage>
</organism>
<evidence type="ECO:0000313" key="3">
    <source>
        <dbReference type="EMBL" id="KAJ8069390.1"/>
    </source>
</evidence>
<feature type="chain" id="PRO_5040809235" description="GH16 domain-containing protein" evidence="1">
    <location>
        <begin position="28"/>
        <end position="290"/>
    </location>
</feature>
<dbReference type="GO" id="GO:0004553">
    <property type="term" value="F:hydrolase activity, hydrolyzing O-glycosyl compounds"/>
    <property type="evidence" value="ECO:0007669"/>
    <property type="project" value="InterPro"/>
</dbReference>
<gene>
    <name evidence="3" type="ORF">OCU04_003044</name>
</gene>
<evidence type="ECO:0000256" key="1">
    <source>
        <dbReference type="SAM" id="SignalP"/>
    </source>
</evidence>
<dbReference type="InterPro" id="IPR000757">
    <property type="entry name" value="Beta-glucanase-like"/>
</dbReference>
<dbReference type="Pfam" id="PF26113">
    <property type="entry name" value="GH16_XgeA"/>
    <property type="match status" value="1"/>
</dbReference>
<comment type="caution">
    <text evidence="3">The sequence shown here is derived from an EMBL/GenBank/DDBJ whole genome shotgun (WGS) entry which is preliminary data.</text>
</comment>
<keyword evidence="4" id="KW-1185">Reference proteome</keyword>
<protein>
    <recommendedName>
        <fullName evidence="2">GH16 domain-containing protein</fullName>
    </recommendedName>
</protein>
<evidence type="ECO:0000259" key="2">
    <source>
        <dbReference type="PROSITE" id="PS51762"/>
    </source>
</evidence>
<dbReference type="Gene3D" id="2.60.120.200">
    <property type="match status" value="1"/>
</dbReference>
<dbReference type="PANTHER" id="PTHR10963:SF60">
    <property type="entry name" value="GRAM-NEGATIVE BACTERIA-BINDING PROTEIN 1-RELATED"/>
    <property type="match status" value="1"/>
</dbReference>
<dbReference type="PROSITE" id="PS51762">
    <property type="entry name" value="GH16_2"/>
    <property type="match status" value="1"/>
</dbReference>
<dbReference type="InterPro" id="IPR013320">
    <property type="entry name" value="ConA-like_dom_sf"/>
</dbReference>
<sequence>MKYPFLFPTPLLLSLLSISITLPFAHASPAPKIPGFTLTWSDTFSGAAGSPASPTNWQYETPSTNQNNELQHYTSSPLNANLSSSSTLYITPLYTVGTWTSARLSTLQTWGCAPNAEMILQARIKLGNNNPIHQQGIWPAFWTLGASFRSDCLWPQCGEWDIMEQVNGASINTGTIHWGTTSFPQALASPGKPYDRAEWHTYAVRISRVGSWEQQSISWMLDGSVYYTVTGAMVADYEGWVSLVAETYFVILNVAVGGTFPGYPDEGTWGGLGSGMEVGYVAVYNGVGGV</sequence>
<dbReference type="PANTHER" id="PTHR10963">
    <property type="entry name" value="GLYCOSYL HYDROLASE-RELATED"/>
    <property type="match status" value="1"/>
</dbReference>
<dbReference type="InterPro" id="IPR050546">
    <property type="entry name" value="Glycosyl_Hydrlase_16"/>
</dbReference>